<sequence>MKVDLPSPQRTSRVPKKGSPEFCSRVSAGSDDTRTPKERHARGLIWHFSLLVT</sequence>
<dbReference type="Proteomes" id="UP000828390">
    <property type="component" value="Unassembled WGS sequence"/>
</dbReference>
<name>A0A9D4D1K6_DREPO</name>
<keyword evidence="3" id="KW-1185">Reference proteome</keyword>
<evidence type="ECO:0000313" key="3">
    <source>
        <dbReference type="Proteomes" id="UP000828390"/>
    </source>
</evidence>
<evidence type="ECO:0000256" key="1">
    <source>
        <dbReference type="SAM" id="MobiDB-lite"/>
    </source>
</evidence>
<accession>A0A9D4D1K6</accession>
<protein>
    <submittedName>
        <fullName evidence="2">Uncharacterized protein</fullName>
    </submittedName>
</protein>
<comment type="caution">
    <text evidence="2">The sequence shown here is derived from an EMBL/GenBank/DDBJ whole genome shotgun (WGS) entry which is preliminary data.</text>
</comment>
<dbReference type="EMBL" id="JAIWYP010000011">
    <property type="protein sequence ID" value="KAH3736221.1"/>
    <property type="molecule type" value="Genomic_DNA"/>
</dbReference>
<dbReference type="AlphaFoldDB" id="A0A9D4D1K6"/>
<proteinExistence type="predicted"/>
<organism evidence="2 3">
    <name type="scientific">Dreissena polymorpha</name>
    <name type="common">Zebra mussel</name>
    <name type="synonym">Mytilus polymorpha</name>
    <dbReference type="NCBI Taxonomy" id="45954"/>
    <lineage>
        <taxon>Eukaryota</taxon>
        <taxon>Metazoa</taxon>
        <taxon>Spiralia</taxon>
        <taxon>Lophotrochozoa</taxon>
        <taxon>Mollusca</taxon>
        <taxon>Bivalvia</taxon>
        <taxon>Autobranchia</taxon>
        <taxon>Heteroconchia</taxon>
        <taxon>Euheterodonta</taxon>
        <taxon>Imparidentia</taxon>
        <taxon>Neoheterodontei</taxon>
        <taxon>Myida</taxon>
        <taxon>Dreissenoidea</taxon>
        <taxon>Dreissenidae</taxon>
        <taxon>Dreissena</taxon>
    </lineage>
</organism>
<feature type="region of interest" description="Disordered" evidence="1">
    <location>
        <begin position="1"/>
        <end position="37"/>
    </location>
</feature>
<reference evidence="2" key="1">
    <citation type="journal article" date="2019" name="bioRxiv">
        <title>The Genome of the Zebra Mussel, Dreissena polymorpha: A Resource for Invasive Species Research.</title>
        <authorList>
            <person name="McCartney M.A."/>
            <person name="Auch B."/>
            <person name="Kono T."/>
            <person name="Mallez S."/>
            <person name="Zhang Y."/>
            <person name="Obille A."/>
            <person name="Becker A."/>
            <person name="Abrahante J.E."/>
            <person name="Garbe J."/>
            <person name="Badalamenti J.P."/>
            <person name="Herman A."/>
            <person name="Mangelson H."/>
            <person name="Liachko I."/>
            <person name="Sullivan S."/>
            <person name="Sone E.D."/>
            <person name="Koren S."/>
            <person name="Silverstein K.A.T."/>
            <person name="Beckman K.B."/>
            <person name="Gohl D.M."/>
        </authorList>
    </citation>
    <scope>NUCLEOTIDE SEQUENCE</scope>
    <source>
        <strain evidence="2">Duluth1</strain>
        <tissue evidence="2">Whole animal</tissue>
    </source>
</reference>
<reference evidence="2" key="2">
    <citation type="submission" date="2020-11" db="EMBL/GenBank/DDBJ databases">
        <authorList>
            <person name="McCartney M.A."/>
            <person name="Auch B."/>
            <person name="Kono T."/>
            <person name="Mallez S."/>
            <person name="Becker A."/>
            <person name="Gohl D.M."/>
            <person name="Silverstein K.A.T."/>
            <person name="Koren S."/>
            <person name="Bechman K.B."/>
            <person name="Herman A."/>
            <person name="Abrahante J.E."/>
            <person name="Garbe J."/>
        </authorList>
    </citation>
    <scope>NUCLEOTIDE SEQUENCE</scope>
    <source>
        <strain evidence="2">Duluth1</strain>
        <tissue evidence="2">Whole animal</tissue>
    </source>
</reference>
<evidence type="ECO:0000313" key="2">
    <source>
        <dbReference type="EMBL" id="KAH3736221.1"/>
    </source>
</evidence>
<gene>
    <name evidence="2" type="ORF">DPMN_042784</name>
</gene>